<evidence type="ECO:0000313" key="7">
    <source>
        <dbReference type="EMBL" id="HIU60753.1"/>
    </source>
</evidence>
<feature type="domain" description="Large ribosomal subunit protein uL30-like ferredoxin-like fold" evidence="6">
    <location>
        <begin position="4"/>
        <end position="54"/>
    </location>
</feature>
<evidence type="ECO:0000256" key="4">
    <source>
        <dbReference type="ARBA" id="ARBA00023274"/>
    </source>
</evidence>
<comment type="caution">
    <text evidence="7">The sequence shown here is derived from an EMBL/GenBank/DDBJ whole genome shotgun (WGS) entry which is preliminary data.</text>
</comment>
<dbReference type="FunFam" id="3.30.1390.20:FF:000001">
    <property type="entry name" value="50S ribosomal protein L30"/>
    <property type="match status" value="1"/>
</dbReference>
<name>A0A9D1MIN9_9FIRM</name>
<evidence type="ECO:0000313" key="8">
    <source>
        <dbReference type="Proteomes" id="UP000824094"/>
    </source>
</evidence>
<dbReference type="NCBIfam" id="TIGR01308">
    <property type="entry name" value="rpmD_bact"/>
    <property type="match status" value="1"/>
</dbReference>
<dbReference type="AlphaFoldDB" id="A0A9D1MIN9"/>
<dbReference type="PANTHER" id="PTHR15892">
    <property type="entry name" value="MITOCHONDRIAL RIBOSOMAL PROTEIN L30"/>
    <property type="match status" value="1"/>
</dbReference>
<protein>
    <recommendedName>
        <fullName evidence="5">Large ribosomal subunit protein uL30</fullName>
    </recommendedName>
</protein>
<dbReference type="Gene3D" id="3.30.1390.20">
    <property type="entry name" value="Ribosomal protein L30, ferredoxin-like fold domain"/>
    <property type="match status" value="1"/>
</dbReference>
<dbReference type="GO" id="GO:0003735">
    <property type="term" value="F:structural constituent of ribosome"/>
    <property type="evidence" value="ECO:0007669"/>
    <property type="project" value="InterPro"/>
</dbReference>
<evidence type="ECO:0000256" key="5">
    <source>
        <dbReference type="HAMAP-Rule" id="MF_01371"/>
    </source>
</evidence>
<dbReference type="GO" id="GO:0006412">
    <property type="term" value="P:translation"/>
    <property type="evidence" value="ECO:0007669"/>
    <property type="project" value="UniProtKB-UniRule"/>
</dbReference>
<keyword evidence="4 5" id="KW-0687">Ribonucleoprotein</keyword>
<dbReference type="GO" id="GO:0022625">
    <property type="term" value="C:cytosolic large ribosomal subunit"/>
    <property type="evidence" value="ECO:0007669"/>
    <property type="project" value="TreeGrafter"/>
</dbReference>
<reference evidence="7" key="2">
    <citation type="journal article" date="2021" name="PeerJ">
        <title>Extensive microbial diversity within the chicken gut microbiome revealed by metagenomics and culture.</title>
        <authorList>
            <person name="Gilroy R."/>
            <person name="Ravi A."/>
            <person name="Getino M."/>
            <person name="Pursley I."/>
            <person name="Horton D.L."/>
            <person name="Alikhan N.F."/>
            <person name="Baker D."/>
            <person name="Gharbi K."/>
            <person name="Hall N."/>
            <person name="Watson M."/>
            <person name="Adriaenssens E.M."/>
            <person name="Foster-Nyarko E."/>
            <person name="Jarju S."/>
            <person name="Secka A."/>
            <person name="Antonio M."/>
            <person name="Oren A."/>
            <person name="Chaudhuri R.R."/>
            <person name="La Ragione R."/>
            <person name="Hildebrand F."/>
            <person name="Pallen M.J."/>
        </authorList>
    </citation>
    <scope>NUCLEOTIDE SEQUENCE</scope>
    <source>
        <strain evidence="7">18911</strain>
    </source>
</reference>
<dbReference type="Pfam" id="PF00327">
    <property type="entry name" value="Ribosomal_L30"/>
    <property type="match status" value="1"/>
</dbReference>
<dbReference type="InterPro" id="IPR016082">
    <property type="entry name" value="Ribosomal_uL30_ferredoxin-like"/>
</dbReference>
<dbReference type="PANTHER" id="PTHR15892:SF2">
    <property type="entry name" value="LARGE RIBOSOMAL SUBUNIT PROTEIN UL30M"/>
    <property type="match status" value="1"/>
</dbReference>
<dbReference type="EMBL" id="DVNF01000151">
    <property type="protein sequence ID" value="HIU60753.1"/>
    <property type="molecule type" value="Genomic_DNA"/>
</dbReference>
<dbReference type="CDD" id="cd01658">
    <property type="entry name" value="Ribosomal_L30"/>
    <property type="match status" value="1"/>
</dbReference>
<dbReference type="InterPro" id="IPR036919">
    <property type="entry name" value="Ribo_uL30_ferredoxin-like_sf"/>
</dbReference>
<dbReference type="SUPFAM" id="SSF55129">
    <property type="entry name" value="Ribosomal protein L30p/L7e"/>
    <property type="match status" value="1"/>
</dbReference>
<comment type="similarity">
    <text evidence="1 5">Belongs to the universal ribosomal protein uL30 family.</text>
</comment>
<evidence type="ECO:0000256" key="3">
    <source>
        <dbReference type="ARBA" id="ARBA00022980"/>
    </source>
</evidence>
<gene>
    <name evidence="5 7" type="primary">rpmD</name>
    <name evidence="7" type="ORF">IAB05_05125</name>
</gene>
<dbReference type="InterPro" id="IPR005996">
    <property type="entry name" value="Ribosomal_uL30_bac-type"/>
</dbReference>
<keyword evidence="3 5" id="KW-0689">Ribosomal protein</keyword>
<accession>A0A9D1MIN9</accession>
<sequence length="60" mass="6560">MAKIKVTLVKSTIGCLENQKANVKALGLNKVGASKIHDDNPVIRGMIFKVSHMVKVEEVK</sequence>
<evidence type="ECO:0000256" key="2">
    <source>
        <dbReference type="ARBA" id="ARBA00011838"/>
    </source>
</evidence>
<comment type="subunit">
    <text evidence="2 5">Part of the 50S ribosomal subunit.</text>
</comment>
<dbReference type="PIRSF" id="PIRSF002211">
    <property type="entry name" value="Ribosomal_L30_bac-type"/>
    <property type="match status" value="1"/>
</dbReference>
<reference evidence="7" key="1">
    <citation type="submission" date="2020-10" db="EMBL/GenBank/DDBJ databases">
        <authorList>
            <person name="Gilroy R."/>
        </authorList>
    </citation>
    <scope>NUCLEOTIDE SEQUENCE</scope>
    <source>
        <strain evidence="7">18911</strain>
    </source>
</reference>
<evidence type="ECO:0000256" key="1">
    <source>
        <dbReference type="ARBA" id="ARBA00007594"/>
    </source>
</evidence>
<organism evidence="7 8">
    <name type="scientific">Candidatus Stercoripulliclostridium merdigallinarum</name>
    <dbReference type="NCBI Taxonomy" id="2840951"/>
    <lineage>
        <taxon>Bacteria</taxon>
        <taxon>Bacillati</taxon>
        <taxon>Bacillota</taxon>
        <taxon>Clostridia</taxon>
        <taxon>Eubacteriales</taxon>
        <taxon>Candidatus Stercoripulliclostridium</taxon>
    </lineage>
</organism>
<evidence type="ECO:0000259" key="6">
    <source>
        <dbReference type="Pfam" id="PF00327"/>
    </source>
</evidence>
<proteinExistence type="inferred from homology"/>
<dbReference type="Proteomes" id="UP000824094">
    <property type="component" value="Unassembled WGS sequence"/>
</dbReference>
<dbReference type="HAMAP" id="MF_01371_B">
    <property type="entry name" value="Ribosomal_uL30_B"/>
    <property type="match status" value="1"/>
</dbReference>